<reference evidence="1 2" key="1">
    <citation type="submission" date="2024-11" db="EMBL/GenBank/DDBJ databases">
        <title>Adaptive evolution of stress response genes in parasites aligns with host niche diversity.</title>
        <authorList>
            <person name="Hahn C."/>
            <person name="Resl P."/>
        </authorList>
    </citation>
    <scope>NUCLEOTIDE SEQUENCE [LARGE SCALE GENOMIC DNA]</scope>
    <source>
        <strain evidence="1">EGGRZ-B1_66</strain>
        <tissue evidence="1">Body</tissue>
    </source>
</reference>
<dbReference type="AlphaFoldDB" id="A0ABD2PSC7"/>
<name>A0ABD2PSC7_9PLAT</name>
<dbReference type="EMBL" id="JBJKFK010003009">
    <property type="protein sequence ID" value="KAL3310380.1"/>
    <property type="molecule type" value="Genomic_DNA"/>
</dbReference>
<organism evidence="1 2">
    <name type="scientific">Cichlidogyrus casuarinus</name>
    <dbReference type="NCBI Taxonomy" id="1844966"/>
    <lineage>
        <taxon>Eukaryota</taxon>
        <taxon>Metazoa</taxon>
        <taxon>Spiralia</taxon>
        <taxon>Lophotrochozoa</taxon>
        <taxon>Platyhelminthes</taxon>
        <taxon>Monogenea</taxon>
        <taxon>Monopisthocotylea</taxon>
        <taxon>Dactylogyridea</taxon>
        <taxon>Ancyrocephalidae</taxon>
        <taxon>Cichlidogyrus</taxon>
    </lineage>
</organism>
<evidence type="ECO:0000313" key="2">
    <source>
        <dbReference type="Proteomes" id="UP001626550"/>
    </source>
</evidence>
<accession>A0ABD2PSC7</accession>
<evidence type="ECO:0000313" key="1">
    <source>
        <dbReference type="EMBL" id="KAL3310380.1"/>
    </source>
</evidence>
<comment type="caution">
    <text evidence="1">The sequence shown here is derived from an EMBL/GenBank/DDBJ whole genome shotgun (WGS) entry which is preliminary data.</text>
</comment>
<keyword evidence="2" id="KW-1185">Reference proteome</keyword>
<gene>
    <name evidence="1" type="ORF">Ciccas_011059</name>
</gene>
<dbReference type="Proteomes" id="UP001626550">
    <property type="component" value="Unassembled WGS sequence"/>
</dbReference>
<sequence length="339" mass="38564">MTSNVYMQNQLFGFLTDAIVSVAKYILAETKEGEPRWSESVLDRVRQVLALYSLRLMQLLALVLTRTSEPPEVELPSFSVLFYLAVQALVTPFQPPEKSNYTELHFRNHAFCVLVDCVTAFLGQTEHLNKVHSYMIWSIGRTLNEETYESVNCKKQNRLFLQLTSVINEFCAKTLLAVPCFDEADLFFSSIPIDLTSPQFPKVCPLWLISRLAMVLAESEEPQVLQALCALFSSASVRDRDSWDPECGCRLVVYQPLIQHFRPIVRALNSGTVDHLLEPVFHWLNALAALMVSQGRDFGLSSFEQNAMFFDYFETCSNAIDSLDAQLLHLYIADQLKNL</sequence>
<proteinExistence type="predicted"/>
<protein>
    <submittedName>
        <fullName evidence="1">Uncharacterized protein</fullName>
    </submittedName>
</protein>